<keyword evidence="1" id="KW-1185">Reference proteome</keyword>
<organism evidence="1 2">
    <name type="scientific">Romanomermis culicivorax</name>
    <name type="common">Nematode worm</name>
    <dbReference type="NCBI Taxonomy" id="13658"/>
    <lineage>
        <taxon>Eukaryota</taxon>
        <taxon>Metazoa</taxon>
        <taxon>Ecdysozoa</taxon>
        <taxon>Nematoda</taxon>
        <taxon>Enoplea</taxon>
        <taxon>Dorylaimia</taxon>
        <taxon>Mermithida</taxon>
        <taxon>Mermithoidea</taxon>
        <taxon>Mermithidae</taxon>
        <taxon>Romanomermis</taxon>
    </lineage>
</organism>
<evidence type="ECO:0000313" key="2">
    <source>
        <dbReference type="WBParaSite" id="nRc.2.0.1.t44019-RA"/>
    </source>
</evidence>
<protein>
    <submittedName>
        <fullName evidence="2">Uncharacterized protein</fullName>
    </submittedName>
</protein>
<dbReference type="AlphaFoldDB" id="A0A915KZZ6"/>
<reference evidence="2" key="1">
    <citation type="submission" date="2022-11" db="UniProtKB">
        <authorList>
            <consortium name="WormBaseParasite"/>
        </authorList>
    </citation>
    <scope>IDENTIFICATION</scope>
</reference>
<name>A0A915KZZ6_ROMCU</name>
<sequence length="75" mass="8783">MILEKNRNGHIREVENFWNEAIKIVAPPLISPHIPVALEPQRLEKLQKCMFYFLGQNAIKIFACTHTRGHFKDKI</sequence>
<evidence type="ECO:0000313" key="1">
    <source>
        <dbReference type="Proteomes" id="UP000887565"/>
    </source>
</evidence>
<proteinExistence type="predicted"/>
<accession>A0A915KZZ6</accession>
<dbReference type="Proteomes" id="UP000887565">
    <property type="component" value="Unplaced"/>
</dbReference>
<dbReference type="WBParaSite" id="nRc.2.0.1.t44019-RA">
    <property type="protein sequence ID" value="nRc.2.0.1.t44019-RA"/>
    <property type="gene ID" value="nRc.2.0.1.g44019"/>
</dbReference>